<gene>
    <name evidence="1" type="ORF">GIL414_LOCUS87382</name>
</gene>
<dbReference type="EMBL" id="CAJOBJ010379591">
    <property type="protein sequence ID" value="CAF5226936.1"/>
    <property type="molecule type" value="Genomic_DNA"/>
</dbReference>
<evidence type="ECO:0000313" key="1">
    <source>
        <dbReference type="EMBL" id="CAF5226936.1"/>
    </source>
</evidence>
<name>A0A8S3K7L4_9BILA</name>
<reference evidence="1" key="1">
    <citation type="submission" date="2021-02" db="EMBL/GenBank/DDBJ databases">
        <authorList>
            <person name="Nowell W R."/>
        </authorList>
    </citation>
    <scope>NUCLEOTIDE SEQUENCE</scope>
</reference>
<protein>
    <submittedName>
        <fullName evidence="1">Uncharacterized protein</fullName>
    </submittedName>
</protein>
<evidence type="ECO:0000313" key="2">
    <source>
        <dbReference type="Proteomes" id="UP000681720"/>
    </source>
</evidence>
<feature type="non-terminal residue" evidence="1">
    <location>
        <position position="70"/>
    </location>
</feature>
<dbReference type="AlphaFoldDB" id="A0A8S3K7L4"/>
<dbReference type="Proteomes" id="UP000681720">
    <property type="component" value="Unassembled WGS sequence"/>
</dbReference>
<sequence>MKSASSSLHGFMLNDGTVTKDGPKMCEEACKHYEEFFSESEIFRPHPYTDSPDLHWENFDEEIPLCTTEE</sequence>
<comment type="caution">
    <text evidence="1">The sequence shown here is derived from an EMBL/GenBank/DDBJ whole genome shotgun (WGS) entry which is preliminary data.</text>
</comment>
<accession>A0A8S3K7L4</accession>
<organism evidence="1 2">
    <name type="scientific">Rotaria magnacalcarata</name>
    <dbReference type="NCBI Taxonomy" id="392030"/>
    <lineage>
        <taxon>Eukaryota</taxon>
        <taxon>Metazoa</taxon>
        <taxon>Spiralia</taxon>
        <taxon>Gnathifera</taxon>
        <taxon>Rotifera</taxon>
        <taxon>Eurotatoria</taxon>
        <taxon>Bdelloidea</taxon>
        <taxon>Philodinida</taxon>
        <taxon>Philodinidae</taxon>
        <taxon>Rotaria</taxon>
    </lineage>
</organism>
<proteinExistence type="predicted"/>